<dbReference type="Pfam" id="PF00072">
    <property type="entry name" value="Response_reg"/>
    <property type="match status" value="1"/>
</dbReference>
<dbReference type="InterPro" id="IPR050595">
    <property type="entry name" value="Bact_response_regulator"/>
</dbReference>
<protein>
    <recommendedName>
        <fullName evidence="1">Stage 0 sporulation protein A homolog</fullName>
    </recommendedName>
</protein>
<dbReference type="InterPro" id="IPR011006">
    <property type="entry name" value="CheY-like_superfamily"/>
</dbReference>
<comment type="caution">
    <text evidence="6">The sequence shown here is derived from an EMBL/GenBank/DDBJ whole genome shotgun (WGS) entry which is preliminary data.</text>
</comment>
<dbReference type="PANTHER" id="PTHR44591">
    <property type="entry name" value="STRESS RESPONSE REGULATOR PROTEIN 1"/>
    <property type="match status" value="1"/>
</dbReference>
<dbReference type="HOGENOM" id="CLU_655176_0_0_9"/>
<gene>
    <name evidence="6" type="ORF">HMPREF9473_03893</name>
</gene>
<keyword evidence="7" id="KW-1185">Reference proteome</keyword>
<organism evidence="6 7">
    <name type="scientific">Hungatella hathewayi WAL-18680</name>
    <dbReference type="NCBI Taxonomy" id="742737"/>
    <lineage>
        <taxon>Bacteria</taxon>
        <taxon>Bacillati</taxon>
        <taxon>Bacillota</taxon>
        <taxon>Clostridia</taxon>
        <taxon>Lachnospirales</taxon>
        <taxon>Lachnospiraceae</taxon>
        <taxon>Hungatella</taxon>
    </lineage>
</organism>
<dbReference type="Proteomes" id="UP000005384">
    <property type="component" value="Unassembled WGS sequence"/>
</dbReference>
<comment type="function">
    <text evidence="3">May play the central regulatory role in sporulation. It may be an element of the effector pathway responsible for the activation of sporulation genes in response to nutritional stress. Spo0A may act in concert with spo0H (a sigma factor) to control the expression of some genes that are critical to the sporulation process.</text>
</comment>
<keyword evidence="2 4" id="KW-0597">Phosphoprotein</keyword>
<evidence type="ECO:0000313" key="7">
    <source>
        <dbReference type="Proteomes" id="UP000005384"/>
    </source>
</evidence>
<evidence type="ECO:0000256" key="3">
    <source>
        <dbReference type="ARBA" id="ARBA00024867"/>
    </source>
</evidence>
<dbReference type="AlphaFoldDB" id="G5IK65"/>
<dbReference type="GO" id="GO:0000160">
    <property type="term" value="P:phosphorelay signal transduction system"/>
    <property type="evidence" value="ECO:0007669"/>
    <property type="project" value="InterPro"/>
</dbReference>
<dbReference type="InterPro" id="IPR001789">
    <property type="entry name" value="Sig_transdc_resp-reg_receiver"/>
</dbReference>
<evidence type="ECO:0000256" key="2">
    <source>
        <dbReference type="ARBA" id="ARBA00022553"/>
    </source>
</evidence>
<feature type="modified residue" description="4-aspartylphosphate" evidence="4">
    <location>
        <position position="53"/>
    </location>
</feature>
<evidence type="ECO:0000256" key="4">
    <source>
        <dbReference type="PROSITE-ProRule" id="PRU00169"/>
    </source>
</evidence>
<reference evidence="6 7" key="1">
    <citation type="submission" date="2011-08" db="EMBL/GenBank/DDBJ databases">
        <title>The Genome Sequence of Clostridium hathewayi WAL-18680.</title>
        <authorList>
            <consortium name="The Broad Institute Genome Sequencing Platform"/>
            <person name="Earl A."/>
            <person name="Ward D."/>
            <person name="Feldgarden M."/>
            <person name="Gevers D."/>
            <person name="Finegold S.M."/>
            <person name="Summanen P.H."/>
            <person name="Molitoris D.R."/>
            <person name="Song M."/>
            <person name="Daigneault M."/>
            <person name="Allen-Vercoe E."/>
            <person name="Young S.K."/>
            <person name="Zeng Q."/>
            <person name="Gargeya S."/>
            <person name="Fitzgerald M."/>
            <person name="Haas B."/>
            <person name="Abouelleil A."/>
            <person name="Alvarado L."/>
            <person name="Arachchi H.M."/>
            <person name="Berlin A."/>
            <person name="Brown A."/>
            <person name="Chapman S.B."/>
            <person name="Chen Z."/>
            <person name="Dunbar C."/>
            <person name="Freedman E."/>
            <person name="Gearin G."/>
            <person name="Gellesch M."/>
            <person name="Goldberg J."/>
            <person name="Griggs A."/>
            <person name="Gujja S."/>
            <person name="Heiman D."/>
            <person name="Howarth C."/>
            <person name="Larson L."/>
            <person name="Lui A."/>
            <person name="MacDonald P.J.P."/>
            <person name="Montmayeur A."/>
            <person name="Murphy C."/>
            <person name="Neiman D."/>
            <person name="Pearson M."/>
            <person name="Priest M."/>
            <person name="Roberts A."/>
            <person name="Saif S."/>
            <person name="Shea T."/>
            <person name="Shenoy N."/>
            <person name="Sisk P."/>
            <person name="Stolte C."/>
            <person name="Sykes S."/>
            <person name="Wortman J."/>
            <person name="Nusbaum C."/>
            <person name="Birren B."/>
        </authorList>
    </citation>
    <scope>NUCLEOTIDE SEQUENCE [LARGE SCALE GENOMIC DNA]</scope>
    <source>
        <strain evidence="6 7">WAL-18680</strain>
    </source>
</reference>
<sequence length="419" mass="48737">MTILIADDEQAVRDFLTTAIDWQGAGYELYEAENGRAVIDIMESRQIDLAIIDITMPVMNGLEVMEWIDSHKYPCVVSFLTCHDEFEFAKKAIRTGCYDYILKNEITDETFLELVKGMSQAASEEAKKKQQYAILETAALRNRQQEIGSRIHYWLNHDGDALEEMETLLKEELGFFKEGQNIVLLMIQIVNYQAVVQRYTNNDNVHFFALFEHTLREQLGEKTYFLLPNEMGDFTIFLGFEKKMPLHGVIAEVCEVAEVLNNSPLGIQSRVRYSLPFSNIRECHTIYRRMKELEPLAFYPLQENTLCISDYITDGEECRKFLEEFGSRFQEELQSRNMAQIEICYDTAVTQIAQNLYNIRPAEFIHRCETCIHEFLLQCSLAGEMPVAEPYREFDSSREYKQSIMDKIRGYCVPDDTQE</sequence>
<dbReference type="SUPFAM" id="SSF52172">
    <property type="entry name" value="CheY-like"/>
    <property type="match status" value="1"/>
</dbReference>
<name>G5IK65_9FIRM</name>
<dbReference type="CDD" id="cd17536">
    <property type="entry name" value="REC_YesN-like"/>
    <property type="match status" value="1"/>
</dbReference>
<proteinExistence type="predicted"/>
<evidence type="ECO:0000259" key="5">
    <source>
        <dbReference type="PROSITE" id="PS50110"/>
    </source>
</evidence>
<evidence type="ECO:0000256" key="1">
    <source>
        <dbReference type="ARBA" id="ARBA00018672"/>
    </source>
</evidence>
<dbReference type="PROSITE" id="PS50110">
    <property type="entry name" value="RESPONSE_REGULATORY"/>
    <property type="match status" value="1"/>
</dbReference>
<feature type="domain" description="Response regulatory" evidence="5">
    <location>
        <begin position="2"/>
        <end position="118"/>
    </location>
</feature>
<dbReference type="Gene3D" id="3.40.50.2300">
    <property type="match status" value="1"/>
</dbReference>
<dbReference type="EMBL" id="ADLN01000107">
    <property type="protein sequence ID" value="EHI58129.1"/>
    <property type="molecule type" value="Genomic_DNA"/>
</dbReference>
<evidence type="ECO:0000313" key="6">
    <source>
        <dbReference type="EMBL" id="EHI58129.1"/>
    </source>
</evidence>
<accession>G5IK65</accession>
<dbReference type="PATRIC" id="fig|742737.3.peg.3877"/>
<dbReference type="PANTHER" id="PTHR44591:SF3">
    <property type="entry name" value="RESPONSE REGULATORY DOMAIN-CONTAINING PROTEIN"/>
    <property type="match status" value="1"/>
</dbReference>
<dbReference type="SMART" id="SM00448">
    <property type="entry name" value="REC"/>
    <property type="match status" value="1"/>
</dbReference>
<dbReference type="RefSeq" id="WP_006781884.1">
    <property type="nucleotide sequence ID" value="NZ_JH379028.1"/>
</dbReference>